<proteinExistence type="inferred from homology"/>
<evidence type="ECO:0000256" key="1">
    <source>
        <dbReference type="ARBA" id="ARBA00001917"/>
    </source>
</evidence>
<dbReference type="Gene3D" id="1.10.1200.80">
    <property type="entry name" value="Putative flavin oxidoreducatase, domain 2"/>
    <property type="match status" value="1"/>
</dbReference>
<dbReference type="EMBL" id="JACRTL010000007">
    <property type="protein sequence ID" value="MBC8611660.1"/>
    <property type="molecule type" value="Genomic_DNA"/>
</dbReference>
<dbReference type="Pfam" id="PF01207">
    <property type="entry name" value="Dus"/>
    <property type="match status" value="1"/>
</dbReference>
<feature type="active site" description="Proton donor" evidence="13">
    <location>
        <position position="84"/>
    </location>
</feature>
<reference evidence="16" key="1">
    <citation type="submission" date="2020-08" db="EMBL/GenBank/DDBJ databases">
        <title>Genome public.</title>
        <authorList>
            <person name="Liu C."/>
            <person name="Sun Q."/>
        </authorList>
    </citation>
    <scope>NUCLEOTIDE SEQUENCE</scope>
    <source>
        <strain evidence="16">NSJ-15</strain>
    </source>
</reference>
<dbReference type="OrthoDB" id="9764501at2"/>
<keyword evidence="8" id="KW-0694">RNA-binding</keyword>
<dbReference type="PANTHER" id="PTHR45846:SF1">
    <property type="entry name" value="TRNA-DIHYDROURIDINE(47) SYNTHASE [NAD(P)(+)]-LIKE"/>
    <property type="match status" value="1"/>
</dbReference>
<evidence type="ECO:0000256" key="6">
    <source>
        <dbReference type="ARBA" id="ARBA00022694"/>
    </source>
</evidence>
<evidence type="ECO:0000256" key="3">
    <source>
        <dbReference type="ARBA" id="ARBA00022555"/>
    </source>
</evidence>
<evidence type="ECO:0000256" key="9">
    <source>
        <dbReference type="ARBA" id="ARBA00023002"/>
    </source>
</evidence>
<comment type="catalytic activity">
    <reaction evidence="11">
        <text>a 5,6-dihydrouridine in tRNA + NAD(+) = a uridine in tRNA + NADH + H(+)</text>
        <dbReference type="Rhea" id="RHEA:54452"/>
        <dbReference type="Rhea" id="RHEA-COMP:13339"/>
        <dbReference type="Rhea" id="RHEA-COMP:13887"/>
        <dbReference type="ChEBI" id="CHEBI:15378"/>
        <dbReference type="ChEBI" id="CHEBI:57540"/>
        <dbReference type="ChEBI" id="CHEBI:57945"/>
        <dbReference type="ChEBI" id="CHEBI:65315"/>
        <dbReference type="ChEBI" id="CHEBI:74443"/>
    </reaction>
</comment>
<keyword evidence="17" id="KW-1185">Reference proteome</keyword>
<keyword evidence="6 12" id="KW-0819">tRNA processing</keyword>
<evidence type="ECO:0000256" key="5">
    <source>
        <dbReference type="ARBA" id="ARBA00022643"/>
    </source>
</evidence>
<dbReference type="AlphaFoldDB" id="A0A8J6PL59"/>
<dbReference type="InterPro" id="IPR024036">
    <property type="entry name" value="tRNA-dHydroUridine_Synthase_C"/>
</dbReference>
<feature type="binding site" evidence="14">
    <location>
        <position position="153"/>
    </location>
    <ligand>
        <name>FMN</name>
        <dbReference type="ChEBI" id="CHEBI:58210"/>
    </ligand>
</feature>
<dbReference type="InterPro" id="IPR004652">
    <property type="entry name" value="DusB-like"/>
</dbReference>
<evidence type="ECO:0000256" key="7">
    <source>
        <dbReference type="ARBA" id="ARBA00022857"/>
    </source>
</evidence>
<accession>A0A8J6PL59</accession>
<comment type="caution">
    <text evidence="16">The sequence shown here is derived from an EMBL/GenBank/DDBJ whole genome shotgun (WGS) entry which is preliminary data.</text>
</comment>
<evidence type="ECO:0000256" key="13">
    <source>
        <dbReference type="PIRSR" id="PIRSR006621-1"/>
    </source>
</evidence>
<dbReference type="InterPro" id="IPR001269">
    <property type="entry name" value="DUS_fam"/>
</dbReference>
<evidence type="ECO:0000256" key="14">
    <source>
        <dbReference type="PIRSR" id="PIRSR006621-2"/>
    </source>
</evidence>
<dbReference type="InterPro" id="IPR013785">
    <property type="entry name" value="Aldolase_TIM"/>
</dbReference>
<dbReference type="GO" id="GO:0050660">
    <property type="term" value="F:flavin adenine dinucleotide binding"/>
    <property type="evidence" value="ECO:0007669"/>
    <property type="project" value="InterPro"/>
</dbReference>
<dbReference type="PIRSF" id="PIRSF006621">
    <property type="entry name" value="Dus"/>
    <property type="match status" value="1"/>
</dbReference>
<evidence type="ECO:0000259" key="15">
    <source>
        <dbReference type="Pfam" id="PF01207"/>
    </source>
</evidence>
<evidence type="ECO:0000313" key="17">
    <source>
        <dbReference type="Proteomes" id="UP000632659"/>
    </source>
</evidence>
<evidence type="ECO:0000313" key="16">
    <source>
        <dbReference type="EMBL" id="MBC8611660.1"/>
    </source>
</evidence>
<dbReference type="SUPFAM" id="SSF51395">
    <property type="entry name" value="FMN-linked oxidoreductases"/>
    <property type="match status" value="1"/>
</dbReference>
<dbReference type="Gene3D" id="3.20.20.70">
    <property type="entry name" value="Aldolase class I"/>
    <property type="match status" value="1"/>
</dbReference>
<comment type="function">
    <text evidence="2 12">Catalyzes the synthesis of 5,6-dihydrouridine (D), a modified base found in the D-loop of most tRNAs, via the reduction of the C5-C6 double bond in target uridines.</text>
</comment>
<organism evidence="16 17">
    <name type="scientific">Massiliimalia timonensis</name>
    <dbReference type="NCBI Taxonomy" id="1987501"/>
    <lineage>
        <taxon>Bacteria</taxon>
        <taxon>Bacillati</taxon>
        <taxon>Bacillota</taxon>
        <taxon>Clostridia</taxon>
        <taxon>Eubacteriales</taxon>
        <taxon>Oscillospiraceae</taxon>
        <taxon>Massiliimalia</taxon>
    </lineage>
</organism>
<comment type="catalytic activity">
    <reaction evidence="10">
        <text>a 5,6-dihydrouridine in tRNA + NADP(+) = a uridine in tRNA + NADPH + H(+)</text>
        <dbReference type="Rhea" id="RHEA:23624"/>
        <dbReference type="Rhea" id="RHEA-COMP:13339"/>
        <dbReference type="Rhea" id="RHEA-COMP:13887"/>
        <dbReference type="ChEBI" id="CHEBI:15378"/>
        <dbReference type="ChEBI" id="CHEBI:57783"/>
        <dbReference type="ChEBI" id="CHEBI:58349"/>
        <dbReference type="ChEBI" id="CHEBI:65315"/>
        <dbReference type="ChEBI" id="CHEBI:74443"/>
    </reaction>
</comment>
<dbReference type="GO" id="GO:0000049">
    <property type="term" value="F:tRNA binding"/>
    <property type="evidence" value="ECO:0007669"/>
    <property type="project" value="UniProtKB-KW"/>
</dbReference>
<keyword evidence="4 12" id="KW-0285">Flavoprotein</keyword>
<gene>
    <name evidence="16" type="primary">dusB</name>
    <name evidence="16" type="ORF">H8702_11220</name>
</gene>
<dbReference type="InterPro" id="IPR018517">
    <property type="entry name" value="tRNA_hU_synthase_CS"/>
</dbReference>
<dbReference type="InterPro" id="IPR035587">
    <property type="entry name" value="DUS-like_FMN-bd"/>
</dbReference>
<dbReference type="PANTHER" id="PTHR45846">
    <property type="entry name" value="TRNA-DIHYDROURIDINE(47) SYNTHASE [NAD(P)(+)]-LIKE"/>
    <property type="match status" value="1"/>
</dbReference>
<dbReference type="EC" id="1.3.1.-" evidence="12"/>
<feature type="domain" description="DUS-like FMN-binding" evidence="15">
    <location>
        <begin position="1"/>
        <end position="298"/>
    </location>
</feature>
<dbReference type="GO" id="GO:0017150">
    <property type="term" value="F:tRNA dihydrouridine synthase activity"/>
    <property type="evidence" value="ECO:0007669"/>
    <property type="project" value="InterPro"/>
</dbReference>
<name>A0A8J6PL59_9FIRM</name>
<dbReference type="NCBIfam" id="TIGR00737">
    <property type="entry name" value="nifR3_yhdG"/>
    <property type="match status" value="1"/>
</dbReference>
<comment type="similarity">
    <text evidence="12">Belongs to the dus family.</text>
</comment>
<sequence length="308" mass="33716">MASVADHAYRLMCKKYGAALVVGEMASSKGMFYSDRKTAELLAVTEEEYPMGVQLFGSEPDIMALACKKAAKFQPQFIDINMGCPVQKVVTTGSGSALMKTPQLAADIVKACVDAVDLPITVKIRKGFDDTCINAVELACMLEEAGASAITVHGRTKRQMYNPPVDIDIIKAVKQAVSIPVIGNGDVATPQLAKEMYEKTGCDLVMVGRGSYGHPWIFEEIDRYLTDGTLLPSKSIDERLEIMLEHISLICQFKGERQGIRESRKHAAWYVKGMHGAAKFRNACGALDSYQDVLELVRQVKACNPAQE</sequence>
<feature type="binding site" evidence="14">
    <location>
        <begin position="208"/>
        <end position="209"/>
    </location>
    <ligand>
        <name>FMN</name>
        <dbReference type="ChEBI" id="CHEBI:58210"/>
    </ligand>
</feature>
<dbReference type="PROSITE" id="PS01136">
    <property type="entry name" value="UPF0034"/>
    <property type="match status" value="1"/>
</dbReference>
<dbReference type="CDD" id="cd02801">
    <property type="entry name" value="DUS_like_FMN"/>
    <property type="match status" value="1"/>
</dbReference>
<dbReference type="Proteomes" id="UP000632659">
    <property type="component" value="Unassembled WGS sequence"/>
</dbReference>
<evidence type="ECO:0000256" key="12">
    <source>
        <dbReference type="PIRNR" id="PIRNR006621"/>
    </source>
</evidence>
<protein>
    <recommendedName>
        <fullName evidence="12">tRNA-dihydrouridine synthase</fullName>
        <ecNumber evidence="12">1.3.1.-</ecNumber>
    </recommendedName>
</protein>
<keyword evidence="7" id="KW-0521">NADP</keyword>
<feature type="binding site" evidence="14">
    <location>
        <position position="54"/>
    </location>
    <ligand>
        <name>FMN</name>
        <dbReference type="ChEBI" id="CHEBI:58210"/>
    </ligand>
</feature>
<keyword evidence="14" id="KW-0547">Nucleotide-binding</keyword>
<evidence type="ECO:0000256" key="11">
    <source>
        <dbReference type="ARBA" id="ARBA00048802"/>
    </source>
</evidence>
<evidence type="ECO:0000256" key="4">
    <source>
        <dbReference type="ARBA" id="ARBA00022630"/>
    </source>
</evidence>
<feature type="binding site" evidence="14">
    <location>
        <position position="123"/>
    </location>
    <ligand>
        <name>FMN</name>
        <dbReference type="ChEBI" id="CHEBI:58210"/>
    </ligand>
</feature>
<keyword evidence="3" id="KW-0820">tRNA-binding</keyword>
<keyword evidence="9 12" id="KW-0560">Oxidoreductase</keyword>
<comment type="cofactor">
    <cofactor evidence="1 12 14">
        <name>FMN</name>
        <dbReference type="ChEBI" id="CHEBI:58210"/>
    </cofactor>
</comment>
<evidence type="ECO:0000256" key="2">
    <source>
        <dbReference type="ARBA" id="ARBA00002790"/>
    </source>
</evidence>
<evidence type="ECO:0000256" key="10">
    <source>
        <dbReference type="ARBA" id="ARBA00048205"/>
    </source>
</evidence>
<evidence type="ECO:0000256" key="8">
    <source>
        <dbReference type="ARBA" id="ARBA00022884"/>
    </source>
</evidence>
<keyword evidence="5 12" id="KW-0288">FMN</keyword>